<evidence type="ECO:0000256" key="1">
    <source>
        <dbReference type="ARBA" id="ARBA00045658"/>
    </source>
</evidence>
<evidence type="ECO:0000259" key="2">
    <source>
        <dbReference type="SMART" id="SM00833"/>
    </source>
</evidence>
<dbReference type="InterPro" id="IPR003495">
    <property type="entry name" value="CobW/HypB/UreG_nucleotide-bd"/>
</dbReference>
<dbReference type="Pfam" id="PF07683">
    <property type="entry name" value="CobW_C"/>
    <property type="match status" value="1"/>
</dbReference>
<comment type="caution">
    <text evidence="3">The sequence shown here is derived from an EMBL/GenBank/DDBJ whole genome shotgun (WGS) entry which is preliminary data.</text>
</comment>
<dbReference type="PANTHER" id="PTHR13748:SF62">
    <property type="entry name" value="COBW DOMAIN-CONTAINING PROTEIN"/>
    <property type="match status" value="1"/>
</dbReference>
<dbReference type="SMART" id="SM00833">
    <property type="entry name" value="CobW_C"/>
    <property type="match status" value="1"/>
</dbReference>
<dbReference type="AlphaFoldDB" id="A0AAP2HKD5"/>
<sequence>MNAPAAPIDLAVVGGYLGAGKTTVVNAILQAPHGRRIAVLVNDFGAVNIDARLVRARGDDVIELDNGCICCTIGGALVDALTRVAARDARPELLLVEASGVADPAKIAQIGMLDGAFRLTSVLVVADALALDDTLADPHVGAIAQRQLDGASALVVTKLDLLAPPQRDAALARVRARASTDIVVAASHGAIPLALLFDAAVPDRRATLRIARGHRPIGSDAMPALASVTVALPQVLDKARLRAWLKALPRTILRAKGVVRVADGDDVALRVCQVAARRVRLTPHESEAEAEAEADRRCAMVFIGILDAGTAAALHDGLAQCRASGVAASPSPVD</sequence>
<dbReference type="PANTHER" id="PTHR13748">
    <property type="entry name" value="COBW-RELATED"/>
    <property type="match status" value="1"/>
</dbReference>
<dbReference type="Proteomes" id="UP001196915">
    <property type="component" value="Unassembled WGS sequence"/>
</dbReference>
<accession>A0AAP2HKD5</accession>
<protein>
    <submittedName>
        <fullName evidence="3">GTP-binding protein</fullName>
    </submittedName>
</protein>
<feature type="domain" description="CobW C-terminal" evidence="2">
    <location>
        <begin position="225"/>
        <end position="322"/>
    </location>
</feature>
<reference evidence="3" key="1">
    <citation type="submission" date="2021-06" db="EMBL/GenBank/DDBJ databases">
        <title>A collection of bacterial strains from the Burkholderia cepacia Research Laboratory and Repository.</title>
        <authorList>
            <person name="Lipuma J."/>
            <person name="Spilker T."/>
        </authorList>
    </citation>
    <scope>NUCLEOTIDE SEQUENCE</scope>
    <source>
        <strain evidence="3">AU37435</strain>
    </source>
</reference>
<dbReference type="EMBL" id="JAHPMX010000007">
    <property type="protein sequence ID" value="MBU9357905.1"/>
    <property type="molecule type" value="Genomic_DNA"/>
</dbReference>
<dbReference type="GO" id="GO:0005737">
    <property type="term" value="C:cytoplasm"/>
    <property type="evidence" value="ECO:0007669"/>
    <property type="project" value="TreeGrafter"/>
</dbReference>
<dbReference type="InterPro" id="IPR051316">
    <property type="entry name" value="Zinc-reg_GTPase_activator"/>
</dbReference>
<gene>
    <name evidence="3" type="ORF">KTE52_16335</name>
</gene>
<dbReference type="InterPro" id="IPR011629">
    <property type="entry name" value="CobW-like_C"/>
</dbReference>
<organism evidence="3 4">
    <name type="scientific">Burkholderia multivorans</name>
    <dbReference type="NCBI Taxonomy" id="87883"/>
    <lineage>
        <taxon>Bacteria</taxon>
        <taxon>Pseudomonadati</taxon>
        <taxon>Pseudomonadota</taxon>
        <taxon>Betaproteobacteria</taxon>
        <taxon>Burkholderiales</taxon>
        <taxon>Burkholderiaceae</taxon>
        <taxon>Burkholderia</taxon>
        <taxon>Burkholderia cepacia complex</taxon>
    </lineage>
</organism>
<evidence type="ECO:0000313" key="4">
    <source>
        <dbReference type="Proteomes" id="UP001196915"/>
    </source>
</evidence>
<dbReference type="RefSeq" id="WP_217076275.1">
    <property type="nucleotide sequence ID" value="NZ_CAJHCY010000009.1"/>
</dbReference>
<evidence type="ECO:0000313" key="3">
    <source>
        <dbReference type="EMBL" id="MBU9357905.1"/>
    </source>
</evidence>
<proteinExistence type="predicted"/>
<name>A0AAP2HKD5_9BURK</name>
<dbReference type="Pfam" id="PF02492">
    <property type="entry name" value="cobW"/>
    <property type="match status" value="1"/>
</dbReference>
<dbReference type="CDD" id="cd03112">
    <property type="entry name" value="CobW-like"/>
    <property type="match status" value="1"/>
</dbReference>
<comment type="function">
    <text evidence="1">Zinc chaperone that directly transfers zinc cofactor to target proteins, thereby activating them. Zinc is transferred from the CXCC motif in the GTPase domain to the zinc binding site in target proteins in a process requiring GTP hydrolysis.</text>
</comment>